<keyword evidence="1" id="KW-0472">Membrane</keyword>
<dbReference type="EMBL" id="BPTR01000001">
    <property type="protein sequence ID" value="GJG26534.1"/>
    <property type="molecule type" value="Genomic_DNA"/>
</dbReference>
<feature type="transmembrane region" description="Helical" evidence="1">
    <location>
        <begin position="101"/>
        <end position="123"/>
    </location>
</feature>
<organism evidence="2 3">
    <name type="scientific">Segatella bryantii</name>
    <name type="common">Prevotella bryantii</name>
    <dbReference type="NCBI Taxonomy" id="77095"/>
    <lineage>
        <taxon>Bacteria</taxon>
        <taxon>Pseudomonadati</taxon>
        <taxon>Bacteroidota</taxon>
        <taxon>Bacteroidia</taxon>
        <taxon>Bacteroidales</taxon>
        <taxon>Prevotellaceae</taxon>
        <taxon>Segatella</taxon>
    </lineage>
</organism>
<dbReference type="GeneID" id="72480424"/>
<feature type="transmembrane region" description="Helical" evidence="1">
    <location>
        <begin position="34"/>
        <end position="53"/>
    </location>
</feature>
<accession>A0AA37HVK3</accession>
<evidence type="ECO:0000313" key="3">
    <source>
        <dbReference type="Proteomes" id="UP000887043"/>
    </source>
</evidence>
<proteinExistence type="predicted"/>
<feature type="transmembrane region" description="Helical" evidence="1">
    <location>
        <begin position="74"/>
        <end position="95"/>
    </location>
</feature>
<comment type="caution">
    <text evidence="2">The sequence shown here is derived from an EMBL/GenBank/DDBJ whole genome shotgun (WGS) entry which is preliminary data.</text>
</comment>
<sequence>MKQLSKLQSALFLFGGVLMVIGAGLFAFQIRQDIASWIFLCGTVFFTLMQMMQTYEGTSMVMKRLKRIQGIADLFFIISGISMVDTANHFFVDLFDNYQSYIAYCYNKWVVFLLIAAILEVYTTHRMSSELKKEEA</sequence>
<keyword evidence="1" id="KW-0812">Transmembrane</keyword>
<evidence type="ECO:0000313" key="2">
    <source>
        <dbReference type="EMBL" id="GJG26534.1"/>
    </source>
</evidence>
<reference evidence="2" key="1">
    <citation type="submission" date="2021-08" db="EMBL/GenBank/DDBJ databases">
        <title>Prevotella lacticifex sp. nov., isolated from rumen of cow.</title>
        <authorList>
            <person name="Shinkai T."/>
            <person name="Ikeyama N."/>
            <person name="Kumagai M."/>
            <person name="Ohmori H."/>
            <person name="Sakamoto M."/>
            <person name="Ohkuma M."/>
            <person name="Mitsumori M."/>
        </authorList>
    </citation>
    <scope>NUCLEOTIDE SEQUENCE</scope>
    <source>
        <strain evidence="2">DSM 11371</strain>
    </source>
</reference>
<evidence type="ECO:0000256" key="1">
    <source>
        <dbReference type="SAM" id="Phobius"/>
    </source>
</evidence>
<name>A0AA37HVK3_SEGBR</name>
<dbReference type="Proteomes" id="UP000887043">
    <property type="component" value="Unassembled WGS sequence"/>
</dbReference>
<protein>
    <submittedName>
        <fullName evidence="2">Uncharacterized protein</fullName>
    </submittedName>
</protein>
<dbReference type="AlphaFoldDB" id="A0AA37HVK3"/>
<gene>
    <name evidence="2" type="ORF">PRRU23_02340</name>
</gene>
<feature type="transmembrane region" description="Helical" evidence="1">
    <location>
        <begin position="7"/>
        <end position="28"/>
    </location>
</feature>
<dbReference type="RefSeq" id="WP_027452975.1">
    <property type="nucleotide sequence ID" value="NZ_BPTR01000001.1"/>
</dbReference>
<keyword evidence="1" id="KW-1133">Transmembrane helix</keyword>